<dbReference type="PROSITE" id="PS50929">
    <property type="entry name" value="ABC_TM1F"/>
    <property type="match status" value="2"/>
</dbReference>
<dbReference type="CDD" id="cd18578">
    <property type="entry name" value="ABC_6TM_Pgp_ABCB1_D2_like"/>
    <property type="match status" value="1"/>
</dbReference>
<organism evidence="14 15">
    <name type="scientific">Mixia osmundae (strain CBS 9802 / IAM 14324 / JCM 22182 / KY 12970)</name>
    <dbReference type="NCBI Taxonomy" id="764103"/>
    <lineage>
        <taxon>Eukaryota</taxon>
        <taxon>Fungi</taxon>
        <taxon>Dikarya</taxon>
        <taxon>Basidiomycota</taxon>
        <taxon>Pucciniomycotina</taxon>
        <taxon>Mixiomycetes</taxon>
        <taxon>Mixiales</taxon>
        <taxon>Mixiaceae</taxon>
        <taxon>Mixia</taxon>
    </lineage>
</organism>
<feature type="domain" description="ABC transporter" evidence="12">
    <location>
        <begin position="1456"/>
        <end position="1696"/>
    </location>
</feature>
<evidence type="ECO:0000256" key="8">
    <source>
        <dbReference type="ARBA" id="ARBA00022989"/>
    </source>
</evidence>
<dbReference type="GO" id="GO:0005743">
    <property type="term" value="C:mitochondrial inner membrane"/>
    <property type="evidence" value="ECO:0007669"/>
    <property type="project" value="TreeGrafter"/>
</dbReference>
<keyword evidence="5" id="KW-0677">Repeat</keyword>
<feature type="transmembrane region" description="Helical" evidence="11">
    <location>
        <begin position="1246"/>
        <end position="1273"/>
    </location>
</feature>
<keyword evidence="15" id="KW-1185">Reference proteome</keyword>
<dbReference type="FunFam" id="3.40.50.300:FF:001797">
    <property type="entry name" value="ABC transporter, putative"/>
    <property type="match status" value="1"/>
</dbReference>
<dbReference type="OrthoDB" id="6500128at2759"/>
<dbReference type="Gene3D" id="3.40.50.300">
    <property type="entry name" value="P-loop containing nucleotide triphosphate hydrolases"/>
    <property type="match status" value="2"/>
</dbReference>
<evidence type="ECO:0000256" key="3">
    <source>
        <dbReference type="ARBA" id="ARBA00022448"/>
    </source>
</evidence>
<accession>G7E5I5</accession>
<dbReference type="Proteomes" id="UP000009131">
    <property type="component" value="Unassembled WGS sequence"/>
</dbReference>
<feature type="transmembrane region" description="Helical" evidence="11">
    <location>
        <begin position="488"/>
        <end position="509"/>
    </location>
</feature>
<dbReference type="STRING" id="764103.G7E5I5"/>
<keyword evidence="4 11" id="KW-0812">Transmembrane</keyword>
<comment type="subcellular location">
    <subcellularLocation>
        <location evidence="1">Membrane</location>
        <topology evidence="1">Multi-pass membrane protein</topology>
    </subcellularLocation>
</comment>
<feature type="transmembrane region" description="Helical" evidence="11">
    <location>
        <begin position="585"/>
        <end position="603"/>
    </location>
</feature>
<feature type="transmembrane region" description="Helical" evidence="11">
    <location>
        <begin position="1361"/>
        <end position="1382"/>
    </location>
</feature>
<dbReference type="GO" id="GO:0016887">
    <property type="term" value="F:ATP hydrolysis activity"/>
    <property type="evidence" value="ECO:0007669"/>
    <property type="project" value="InterPro"/>
</dbReference>
<evidence type="ECO:0000313" key="15">
    <source>
        <dbReference type="Proteomes" id="UP000009131"/>
    </source>
</evidence>
<dbReference type="FunFam" id="3.40.50.300:FF:000913">
    <property type="entry name" value="ABC multidrug transporter SitT"/>
    <property type="match status" value="1"/>
</dbReference>
<comment type="caution">
    <text evidence="14">The sequence shown here is derived from an EMBL/GenBank/DDBJ whole genome shotgun (WGS) entry which is preliminary data.</text>
</comment>
<keyword evidence="3" id="KW-0813">Transport</keyword>
<dbReference type="OMA" id="CAYEICG"/>
<feature type="transmembrane region" description="Helical" evidence="11">
    <location>
        <begin position="560"/>
        <end position="579"/>
    </location>
</feature>
<reference evidence="14 15" key="2">
    <citation type="journal article" date="2012" name="Open Biol.">
        <title>Characteristics of nucleosomes and linker DNA regions on the genome of the basidiomycete Mixia osmundae revealed by mono- and dinucleosome mapping.</title>
        <authorList>
            <person name="Nishida H."/>
            <person name="Kondo S."/>
            <person name="Matsumoto T."/>
            <person name="Suzuki Y."/>
            <person name="Yoshikawa H."/>
            <person name="Taylor T.D."/>
            <person name="Sugiyama J."/>
        </authorList>
    </citation>
    <scope>NUCLEOTIDE SEQUENCE [LARGE SCALE GENOMIC DNA]</scope>
    <source>
        <strain evidence="15">CBS 9802 / IAM 14324 / JCM 22182 / KY 12970</strain>
    </source>
</reference>
<keyword evidence="6" id="KW-0547">Nucleotide-binding</keyword>
<keyword evidence="9 11" id="KW-0472">Membrane</keyword>
<feature type="domain" description="ABC transporter" evidence="12">
    <location>
        <begin position="761"/>
        <end position="1006"/>
    </location>
</feature>
<dbReference type="InterPro" id="IPR003593">
    <property type="entry name" value="AAA+_ATPase"/>
</dbReference>
<sequence>MEQQASDYLQTAGYVSVPSSPALSNSPASLHTPIGEEQETLSCMGRRASQLVDTLGDEHPLAALPRRVAPIRSLSRGSSLAGTPLASPCYPVETPLLVNARSSSTDRLRRHRSTWSASAVDSVILDELRQSQVGLAFSSPPAALDHLADVSITAADDGNTSTDQLIYPVPRPANAVRVHTSSLPYVHTISPSPKKSALSRSASLAQTGVTRGANLLRSISQRSARTGYWSSNNGLVDSQEDRISSQSQLQSSFIGPETEVWQPPAETAATSLDRPISLVLPSYNEGDDTNSSEGHWGSNSGPRTSYSAQRHLAGSTSPSHVEVVQSAMASLTRTADRIGWAPSTNMFGAPLTPDARSRLSLVESEWIQRHSMCSPDESGILCDTVSSEAGDKDEKFAAPSQAPTASARSRQAAWDQGSPWALLQFLTYKDMALMFVGCIAALGAGLVRPLTSIVLGSFTNAFTSYGSNPSFESRTILLSTANRLSLDVTMLGLVTLACGFVLASTYQIVAERVAQRLRVCTFQRALSQEIAYHEVHGSAELVGVIKTDISLIQEALGEKLPYFILYTSTFVSGFVVALVKSWQLGVLLGMTVLPAILISGWFIQTLTAKFARKASRSYSAASLASEEIVSSIRTVLAFNAQHALRDLYQSRLKTSMQYSHRKSLFRAITIATAVWIIFSAYALAFYYGTTLLLQGKATPGSVISVFFAILVSCLGLTSAAPILESFARASAAAAVIAGIIQRVPRLVRSGVKAPDYVGGRLTLENLVFAYPSRDNVRALDGASLIMEAGETTALVGESGSGKSTVLQLLLRFYVPASGAITLDDQELDEYSLEWLRDQIGYLPQEPNLFSVSVRDNVVLGIPTAMVKGRSEEELTDLVIIACKRANAHDFIVGLTEGYETNVGERGSLLSGGQRQRVALARAIVSDPPILIFDEPTSALDAESERIVQAALDEACLGKTTIIVAHRLATIRNAHKIVVMQSGRPVEEGTHDSLLEEEGIYSRLVAAQQIHESATANPGTLSISQGTASPDAEGSRSFTSSAAYAALYTNAMHPPNQSVQGKPRASSLAHLSTVTYDSVASLPSSAMSSFTLHDQAFLTTMQARATPSTVTTWQALLTILNLAKGFKRYLVLAAIATLISGCLYPALSIILGATITGYENSLVTMDREELRSDGNRYPSYFFILAVVGLFSLTAEWFCFGSTADRLAVAIRAKVLDTLLSMPVAFYDERGNSSTELVAFIDSSAQNIIGLAGSTMGAIMESAVTLAAGATVALISGWKLALLTISLVPIVIILGLMRIWLLSIKDQQTRSLFGQVIVRIGESFTSIRITSAYPSISEAMNTAVVKGLEEPYKTSARWVPRESLAYAVTQMFLIWIIAVAFWFGSRLIAQGMFTVGGFYTVFISVVFGAMHAGTMLLYAGDISKASSSAKAVTALIRRADAENLQDNSKAMPVLQGNILFENVSFAYPSRPNLVILSSLSFSIQPGQFVAFVGESGSGKSTITQLLFRFYDPASGRISVDGNDIRHYDTESYRAQLSFVPQEPVMYDGTIKFNVQLGNKGRPCTTAAIEQACKEAGIWTFITGLPQGLDTELGGKGVALSGGQKQRLAIARALISKPKLLILDEATSALDAGSERKVQDALDRAAAENGRTTVAIAHRLATIQKADVIFVLSEGKIIEAGTHSSLLAFGGLYAQLASKQALR</sequence>
<comment type="similarity">
    <text evidence="2">Belongs to the ABC transporter superfamily. ABCB family. Multidrug resistance exporter (TC 3.A.1.201) subfamily.</text>
</comment>
<feature type="transmembrane region" description="Helical" evidence="11">
    <location>
        <begin position="1279"/>
        <end position="1299"/>
    </location>
</feature>
<dbReference type="PANTHER" id="PTHR43394:SF11">
    <property type="entry name" value="ATP-BINDING CASSETTE TRANSPORTER"/>
    <property type="match status" value="1"/>
</dbReference>
<dbReference type="HOGENOM" id="CLU_000604_17_2_1"/>
<evidence type="ECO:0000313" key="14">
    <source>
        <dbReference type="EMBL" id="GAA98095.1"/>
    </source>
</evidence>
<dbReference type="InterPro" id="IPR003439">
    <property type="entry name" value="ABC_transporter-like_ATP-bd"/>
</dbReference>
<evidence type="ECO:0000256" key="5">
    <source>
        <dbReference type="ARBA" id="ARBA00022737"/>
    </source>
</evidence>
<evidence type="ECO:0000259" key="13">
    <source>
        <dbReference type="PROSITE" id="PS50929"/>
    </source>
</evidence>
<protein>
    <submittedName>
        <fullName evidence="14">Uncharacterized protein</fullName>
    </submittedName>
</protein>
<feature type="domain" description="ABC transmembrane type-1" evidence="13">
    <location>
        <begin position="435"/>
        <end position="728"/>
    </location>
</feature>
<evidence type="ECO:0000256" key="2">
    <source>
        <dbReference type="ARBA" id="ARBA00007577"/>
    </source>
</evidence>
<dbReference type="GO" id="GO:0005524">
    <property type="term" value="F:ATP binding"/>
    <property type="evidence" value="ECO:0007669"/>
    <property type="project" value="UniProtKB-KW"/>
</dbReference>
<feature type="transmembrane region" description="Helical" evidence="11">
    <location>
        <begin position="1394"/>
        <end position="1418"/>
    </location>
</feature>
<dbReference type="PANTHER" id="PTHR43394">
    <property type="entry name" value="ATP-DEPENDENT PERMEASE MDL1, MITOCHONDRIAL"/>
    <property type="match status" value="1"/>
</dbReference>
<reference evidence="14 15" key="1">
    <citation type="journal article" date="2011" name="J. Gen. Appl. Microbiol.">
        <title>Draft genome sequencing of the enigmatic basidiomycete Mixia osmundae.</title>
        <authorList>
            <person name="Nishida H."/>
            <person name="Nagatsuka Y."/>
            <person name="Sugiyama J."/>
        </authorList>
    </citation>
    <scope>NUCLEOTIDE SEQUENCE [LARGE SCALE GENOMIC DNA]</scope>
    <source>
        <strain evidence="15">CBS 9802 / IAM 14324 / JCM 22182 / KY 12970</strain>
    </source>
</reference>
<dbReference type="eggNOG" id="KOG0055">
    <property type="taxonomic scope" value="Eukaryota"/>
</dbReference>
<dbReference type="InterPro" id="IPR017871">
    <property type="entry name" value="ABC_transporter-like_CS"/>
</dbReference>
<name>G7E5I5_MIXOS</name>
<evidence type="ECO:0000256" key="1">
    <source>
        <dbReference type="ARBA" id="ARBA00004141"/>
    </source>
</evidence>
<dbReference type="RefSeq" id="XP_014569031.1">
    <property type="nucleotide sequence ID" value="XM_014713545.1"/>
</dbReference>
<feature type="transmembrane region" description="Helical" evidence="11">
    <location>
        <begin position="1128"/>
        <end position="1156"/>
    </location>
</feature>
<evidence type="ECO:0000256" key="7">
    <source>
        <dbReference type="ARBA" id="ARBA00022840"/>
    </source>
</evidence>
<keyword evidence="7" id="KW-0067">ATP-binding</keyword>
<feature type="transmembrane region" description="Helical" evidence="11">
    <location>
        <begin position="664"/>
        <end position="688"/>
    </location>
</feature>
<dbReference type="CDD" id="cd18577">
    <property type="entry name" value="ABC_6TM_Pgp_ABCB1_D1_like"/>
    <property type="match status" value="1"/>
</dbReference>
<feature type="compositionally biased region" description="Polar residues" evidence="10">
    <location>
        <begin position="227"/>
        <end position="236"/>
    </location>
</feature>
<feature type="transmembrane region" description="Helical" evidence="11">
    <location>
        <begin position="700"/>
        <end position="723"/>
    </location>
</feature>
<dbReference type="Gene3D" id="1.20.1560.10">
    <property type="entry name" value="ABC transporter type 1, transmembrane domain"/>
    <property type="match status" value="1"/>
</dbReference>
<gene>
    <name evidence="14" type="primary">Mo04778</name>
    <name evidence="14" type="ORF">E5Q_04778</name>
</gene>
<dbReference type="PROSITE" id="PS50893">
    <property type="entry name" value="ABC_TRANSPORTER_2"/>
    <property type="match status" value="2"/>
</dbReference>
<dbReference type="InterPro" id="IPR027417">
    <property type="entry name" value="P-loop_NTPase"/>
</dbReference>
<feature type="transmembrane region" description="Helical" evidence="11">
    <location>
        <begin position="1176"/>
        <end position="1198"/>
    </location>
</feature>
<evidence type="ECO:0000256" key="11">
    <source>
        <dbReference type="SAM" id="Phobius"/>
    </source>
</evidence>
<dbReference type="EMBL" id="BABT02000150">
    <property type="protein sequence ID" value="GAA98095.1"/>
    <property type="molecule type" value="Genomic_DNA"/>
</dbReference>
<dbReference type="GO" id="GO:0015421">
    <property type="term" value="F:ABC-type oligopeptide transporter activity"/>
    <property type="evidence" value="ECO:0007669"/>
    <property type="project" value="TreeGrafter"/>
</dbReference>
<evidence type="ECO:0000256" key="4">
    <source>
        <dbReference type="ARBA" id="ARBA00022692"/>
    </source>
</evidence>
<dbReference type="InterPro" id="IPR036640">
    <property type="entry name" value="ABC1_TM_sf"/>
</dbReference>
<dbReference type="Pfam" id="PF00664">
    <property type="entry name" value="ABC_membrane"/>
    <property type="match status" value="2"/>
</dbReference>
<dbReference type="SMART" id="SM00382">
    <property type="entry name" value="AAA"/>
    <property type="match status" value="2"/>
</dbReference>
<feature type="domain" description="ABC transmembrane type-1" evidence="13">
    <location>
        <begin position="1130"/>
        <end position="1422"/>
    </location>
</feature>
<keyword evidence="8 11" id="KW-1133">Transmembrane helix</keyword>
<dbReference type="InParanoid" id="G7E5I5"/>
<dbReference type="Pfam" id="PF00005">
    <property type="entry name" value="ABC_tran"/>
    <property type="match status" value="2"/>
</dbReference>
<dbReference type="CDD" id="cd03249">
    <property type="entry name" value="ABC_MTABC3_MDL1_MDL2"/>
    <property type="match status" value="1"/>
</dbReference>
<feature type="compositionally biased region" description="Polar residues" evidence="10">
    <location>
        <begin position="291"/>
        <end position="308"/>
    </location>
</feature>
<dbReference type="GO" id="GO:0090374">
    <property type="term" value="P:oligopeptide export from mitochondrion"/>
    <property type="evidence" value="ECO:0007669"/>
    <property type="project" value="TreeGrafter"/>
</dbReference>
<evidence type="ECO:0000256" key="6">
    <source>
        <dbReference type="ARBA" id="ARBA00022741"/>
    </source>
</evidence>
<feature type="transmembrane region" description="Helical" evidence="11">
    <location>
        <begin position="432"/>
        <end position="455"/>
    </location>
</feature>
<dbReference type="SUPFAM" id="SSF90123">
    <property type="entry name" value="ABC transporter transmembrane region"/>
    <property type="match status" value="2"/>
</dbReference>
<dbReference type="InterPro" id="IPR011527">
    <property type="entry name" value="ABC1_TM_dom"/>
</dbReference>
<dbReference type="SUPFAM" id="SSF52540">
    <property type="entry name" value="P-loop containing nucleoside triphosphate hydrolases"/>
    <property type="match status" value="2"/>
</dbReference>
<dbReference type="InterPro" id="IPR039421">
    <property type="entry name" value="Type_1_exporter"/>
</dbReference>
<feature type="region of interest" description="Disordered" evidence="10">
    <location>
        <begin position="279"/>
        <end position="308"/>
    </location>
</feature>
<evidence type="ECO:0000256" key="10">
    <source>
        <dbReference type="SAM" id="MobiDB-lite"/>
    </source>
</evidence>
<proteinExistence type="inferred from homology"/>
<evidence type="ECO:0000259" key="12">
    <source>
        <dbReference type="PROSITE" id="PS50893"/>
    </source>
</evidence>
<dbReference type="PROSITE" id="PS00211">
    <property type="entry name" value="ABC_TRANSPORTER_1"/>
    <property type="match status" value="2"/>
</dbReference>
<evidence type="ECO:0000256" key="9">
    <source>
        <dbReference type="ARBA" id="ARBA00023136"/>
    </source>
</evidence>
<feature type="region of interest" description="Disordered" evidence="10">
    <location>
        <begin position="227"/>
        <end position="259"/>
    </location>
</feature>